<dbReference type="Proteomes" id="UP000267521">
    <property type="component" value="Unassembled WGS sequence"/>
</dbReference>
<sequence length="370" mass="42102">MNSIPWEDPERRICFDAWFAAQAAAHGLDASTLKLASADASFRRYLRVHDRQGQSRIIMDAPPDKEPLAAFLHIDQLLQQAGLPVPDILAADVPNGFLLMNDLGRQTALQYLLATAQDAPNGGEDTARRAQPLMVQALDWLIAMQTRVPAQSVPAYDADKLHQELRLFEQWYLGQHRRAELSASQTQCLHQSFELIVARSLAVPQVFVHRDYMLRNLMVQPDTAGQGARLSGLLDFQDALHGPITYDLASLLRDAFHSWEEDFVLDIAVRYWERARKAGLLANAPELERDFGEFYRAVEWMGLQRHLKVAGIFARLTLRDGKPQYLADAPRFIHYIRSTASRYRELRPLLRLIDEVEQTPQSEAFSFGRM</sequence>
<evidence type="ECO:0000259" key="1">
    <source>
        <dbReference type="Pfam" id="PF01636"/>
    </source>
</evidence>
<dbReference type="Gene3D" id="3.90.1200.10">
    <property type="match status" value="1"/>
</dbReference>
<dbReference type="AlphaFoldDB" id="A0A3M6Q8J8"/>
<dbReference type="EMBL" id="RDQM01000004">
    <property type="protein sequence ID" value="RMW99515.1"/>
    <property type="molecule type" value="Genomic_DNA"/>
</dbReference>
<reference evidence="2 3" key="1">
    <citation type="submission" date="2018-10" db="EMBL/GenBank/DDBJ databases">
        <title>Comamonadaceae CDC group NO-1 genome sequencing and assembly.</title>
        <authorList>
            <person name="Bernier A.-M."/>
            <person name="Bernard K."/>
        </authorList>
    </citation>
    <scope>NUCLEOTIDE SEQUENCE [LARGE SCALE GENOMIC DNA]</scope>
    <source>
        <strain evidence="2 3">NML970147</strain>
    </source>
</reference>
<comment type="caution">
    <text evidence="2">The sequence shown here is derived from an EMBL/GenBank/DDBJ whole genome shotgun (WGS) entry which is preliminary data.</text>
</comment>
<evidence type="ECO:0000313" key="2">
    <source>
        <dbReference type="EMBL" id="RMW99515.1"/>
    </source>
</evidence>
<dbReference type="RefSeq" id="WP_122237728.1">
    <property type="nucleotide sequence ID" value="NZ_RDQM01000004.1"/>
</dbReference>
<dbReference type="InterPro" id="IPR002575">
    <property type="entry name" value="Aminoglycoside_PTrfase"/>
</dbReference>
<gene>
    <name evidence="2" type="ORF">EBQ26_03900</name>
</gene>
<name>A0A3M6Q8J8_9BURK</name>
<dbReference type="GO" id="GO:0016740">
    <property type="term" value="F:transferase activity"/>
    <property type="evidence" value="ECO:0007669"/>
    <property type="project" value="UniProtKB-KW"/>
</dbReference>
<proteinExistence type="predicted"/>
<feature type="domain" description="Aminoglycoside phosphotransferase" evidence="1">
    <location>
        <begin position="33"/>
        <end position="274"/>
    </location>
</feature>
<organism evidence="2 3">
    <name type="scientific">Allofranklinella schreckenbergeri</name>
    <dbReference type="NCBI Taxonomy" id="1076744"/>
    <lineage>
        <taxon>Bacteria</taxon>
        <taxon>Pseudomonadati</taxon>
        <taxon>Pseudomonadota</taxon>
        <taxon>Betaproteobacteria</taxon>
        <taxon>Burkholderiales</taxon>
        <taxon>Comamonadaceae</taxon>
        <taxon>Allofranklinella</taxon>
    </lineage>
</organism>
<protein>
    <submittedName>
        <fullName evidence="2">Aminoglycoside phosphotransferase</fullName>
    </submittedName>
</protein>
<accession>A0A3M6Q8J8</accession>
<keyword evidence="2" id="KW-0808">Transferase</keyword>
<dbReference type="InterPro" id="IPR011009">
    <property type="entry name" value="Kinase-like_dom_sf"/>
</dbReference>
<dbReference type="Pfam" id="PF01636">
    <property type="entry name" value="APH"/>
    <property type="match status" value="1"/>
</dbReference>
<dbReference type="Gene3D" id="3.30.200.20">
    <property type="entry name" value="Phosphorylase Kinase, domain 1"/>
    <property type="match status" value="1"/>
</dbReference>
<evidence type="ECO:0000313" key="3">
    <source>
        <dbReference type="Proteomes" id="UP000267521"/>
    </source>
</evidence>
<dbReference type="SUPFAM" id="SSF56112">
    <property type="entry name" value="Protein kinase-like (PK-like)"/>
    <property type="match status" value="1"/>
</dbReference>